<dbReference type="RefSeq" id="WP_009524415.1">
    <property type="nucleotide sequence ID" value="NZ_JH414546.1"/>
</dbReference>
<evidence type="ECO:0000313" key="3">
    <source>
        <dbReference type="Proteomes" id="UP000006437"/>
    </source>
</evidence>
<dbReference type="PANTHER" id="PTHR47739">
    <property type="entry name" value="TRNA1(VAL) (ADENINE(37)-N6)-METHYLTRANSFERASE"/>
    <property type="match status" value="1"/>
</dbReference>
<comment type="caution">
    <text evidence="2">The sequence shown here is derived from an EMBL/GenBank/DDBJ whole genome shotgun (WGS) entry which is preliminary data.</text>
</comment>
<dbReference type="CDD" id="cd02440">
    <property type="entry name" value="AdoMet_MTases"/>
    <property type="match status" value="1"/>
</dbReference>
<dbReference type="InterPro" id="IPR029063">
    <property type="entry name" value="SAM-dependent_MTases_sf"/>
</dbReference>
<dbReference type="InterPro" id="IPR007848">
    <property type="entry name" value="Small_mtfrase_dom"/>
</dbReference>
<sequence length="250" mass="28530">MLLKGERIDDLQVKGYKIIQNTNGFCFGIDAVLLANFVKYKKNDVIADLGTGTGIIPILISAKSDIKKIYAIEIQQQIADMAKRSIKLNNLEDKIDVLNINLTQSLQYIEKNSIDIITSNPPYMPKEKLLSTNEMMKISRNEIYCTLSDIMKISSDLLKPNGKMYMVHRPSRLCDIFVEARKNKLEPKTLQLIHPKINKPANLVLIQFTKNSKPELKMLDDIYVHNDDGSYTSSINTIYSKEFLDIDENI</sequence>
<protein>
    <recommendedName>
        <fullName evidence="1">Methyltransferase small domain-containing protein</fullName>
    </recommendedName>
</protein>
<dbReference type="AlphaFoldDB" id="G9WXT9"/>
<gene>
    <name evidence="2" type="ORF">HMPREF9629_00178</name>
</gene>
<dbReference type="SUPFAM" id="SSF53335">
    <property type="entry name" value="S-adenosyl-L-methionine-dependent methyltransferases"/>
    <property type="match status" value="1"/>
</dbReference>
<dbReference type="EMBL" id="AFZE01000001">
    <property type="protein sequence ID" value="EHL16936.1"/>
    <property type="molecule type" value="Genomic_DNA"/>
</dbReference>
<dbReference type="HOGENOM" id="CLU_061983_3_1_9"/>
<proteinExistence type="predicted"/>
<dbReference type="InterPro" id="IPR050210">
    <property type="entry name" value="tRNA_Adenine-N(6)_MTase"/>
</dbReference>
<evidence type="ECO:0000313" key="2">
    <source>
        <dbReference type="EMBL" id="EHL16936.1"/>
    </source>
</evidence>
<organism evidence="2 3">
    <name type="scientific">Peptoanaerobacter stomatis</name>
    <dbReference type="NCBI Taxonomy" id="796937"/>
    <lineage>
        <taxon>Bacteria</taxon>
        <taxon>Bacillati</taxon>
        <taxon>Bacillota</taxon>
        <taxon>Clostridia</taxon>
        <taxon>Peptostreptococcales</taxon>
        <taxon>Filifactoraceae</taxon>
        <taxon>Peptoanaerobacter</taxon>
    </lineage>
</organism>
<dbReference type="PANTHER" id="PTHR47739:SF1">
    <property type="entry name" value="TRNA1(VAL) (ADENINE(37)-N6)-METHYLTRANSFERASE"/>
    <property type="match status" value="1"/>
</dbReference>
<name>G9WXT9_9FIRM</name>
<dbReference type="Proteomes" id="UP000006437">
    <property type="component" value="Unassembled WGS sequence"/>
</dbReference>
<dbReference type="Gene3D" id="3.40.50.150">
    <property type="entry name" value="Vaccinia Virus protein VP39"/>
    <property type="match status" value="1"/>
</dbReference>
<feature type="domain" description="Methyltransferase small" evidence="1">
    <location>
        <begin position="32"/>
        <end position="168"/>
    </location>
</feature>
<dbReference type="GO" id="GO:0008168">
    <property type="term" value="F:methyltransferase activity"/>
    <property type="evidence" value="ECO:0007669"/>
    <property type="project" value="InterPro"/>
</dbReference>
<evidence type="ECO:0000259" key="1">
    <source>
        <dbReference type="Pfam" id="PF05175"/>
    </source>
</evidence>
<dbReference type="Pfam" id="PF05175">
    <property type="entry name" value="MTS"/>
    <property type="match status" value="1"/>
</dbReference>
<accession>G9WXT9</accession>
<dbReference type="PATRIC" id="fig|796937.3.peg.183"/>
<dbReference type="BioCyc" id="EBAC796937-HMP:GMGH-178-MONOMER"/>
<reference evidence="2 3" key="1">
    <citation type="submission" date="2011-08" db="EMBL/GenBank/DDBJ databases">
        <title>The Genome Sequence of Eubacteriaceae bacterium ACC19a.</title>
        <authorList>
            <consortium name="The Broad Institute Genome Sequencing Platform"/>
            <person name="Earl A."/>
            <person name="Ward D."/>
            <person name="Feldgarden M."/>
            <person name="Gevers D."/>
            <person name="Sizova M."/>
            <person name="Hazen A."/>
            <person name="Epstein S."/>
            <person name="Young S.K."/>
            <person name="Zeng Q."/>
            <person name="Gargeya S."/>
            <person name="Fitzgerald M."/>
            <person name="Haas B."/>
            <person name="Abouelleil A."/>
            <person name="Alvarado L."/>
            <person name="Arachchi H.M."/>
            <person name="Berlin A."/>
            <person name="Brown A."/>
            <person name="Chapman S.B."/>
            <person name="Chen Z."/>
            <person name="Dunbar C."/>
            <person name="Freedman E."/>
            <person name="Gearin G."/>
            <person name="Gellesch M."/>
            <person name="Goldberg J."/>
            <person name="Griggs A."/>
            <person name="Gujja S."/>
            <person name="Heiman D."/>
            <person name="Howarth C."/>
            <person name="Larson L."/>
            <person name="Lui A."/>
            <person name="MacDonald P.J.P."/>
            <person name="Montmayeur A."/>
            <person name="Murphy C."/>
            <person name="Neiman D."/>
            <person name="Pearson M."/>
            <person name="Priest M."/>
            <person name="Roberts A."/>
            <person name="Saif S."/>
            <person name="Shea T."/>
            <person name="Shenoy N."/>
            <person name="Sisk P."/>
            <person name="Stolte C."/>
            <person name="Sykes S."/>
            <person name="Wortman J."/>
            <person name="Nusbaum C."/>
            <person name="Birren B."/>
        </authorList>
    </citation>
    <scope>NUCLEOTIDE SEQUENCE [LARGE SCALE GENOMIC DNA]</scope>
    <source>
        <strain evidence="2 3">ACC19a</strain>
    </source>
</reference>